<feature type="chain" id="PRO_5035883442" description="GPS domain-containing protein" evidence="6">
    <location>
        <begin position="22"/>
        <end position="1035"/>
    </location>
</feature>
<feature type="transmembrane region" description="Helical" evidence="5">
    <location>
        <begin position="803"/>
        <end position="824"/>
    </location>
</feature>
<evidence type="ECO:0000256" key="6">
    <source>
        <dbReference type="SAM" id="SignalP"/>
    </source>
</evidence>
<evidence type="ECO:0008006" key="9">
    <source>
        <dbReference type="Google" id="ProtNLM"/>
    </source>
</evidence>
<keyword evidence="8" id="KW-1185">Reference proteome</keyword>
<dbReference type="Gene3D" id="2.60.40.60">
    <property type="entry name" value="Cadherins"/>
    <property type="match status" value="1"/>
</dbReference>
<dbReference type="SUPFAM" id="SSF49313">
    <property type="entry name" value="Cadherin-like"/>
    <property type="match status" value="1"/>
</dbReference>
<comment type="caution">
    <text evidence="7">The sequence shown here is derived from an EMBL/GenBank/DDBJ whole genome shotgun (WGS) entry which is preliminary data.</text>
</comment>
<comment type="subcellular location">
    <subcellularLocation>
        <location evidence="1">Membrane</location>
    </subcellularLocation>
</comment>
<dbReference type="GO" id="GO:0016020">
    <property type="term" value="C:membrane"/>
    <property type="evidence" value="ECO:0007669"/>
    <property type="project" value="UniProtKB-SubCell"/>
</dbReference>
<feature type="transmembrane region" description="Helical" evidence="5">
    <location>
        <begin position="844"/>
        <end position="864"/>
    </location>
</feature>
<evidence type="ECO:0000256" key="5">
    <source>
        <dbReference type="SAM" id="Phobius"/>
    </source>
</evidence>
<evidence type="ECO:0000256" key="2">
    <source>
        <dbReference type="ARBA" id="ARBA00022692"/>
    </source>
</evidence>
<reference evidence="7 8" key="1">
    <citation type="submission" date="2020-04" db="EMBL/GenBank/DDBJ databases">
        <authorList>
            <person name="Laetsch R D."/>
            <person name="Stevens L."/>
            <person name="Kumar S."/>
            <person name="Blaxter L. M."/>
        </authorList>
    </citation>
    <scope>NUCLEOTIDE SEQUENCE [LARGE SCALE GENOMIC DNA]</scope>
</reference>
<feature type="transmembrane region" description="Helical" evidence="5">
    <location>
        <begin position="884"/>
        <end position="910"/>
    </location>
</feature>
<feature type="transmembrane region" description="Helical" evidence="5">
    <location>
        <begin position="691"/>
        <end position="712"/>
    </location>
</feature>
<evidence type="ECO:0000313" key="8">
    <source>
        <dbReference type="Proteomes" id="UP000494206"/>
    </source>
</evidence>
<sequence>MKAKLIISILALVLTEHCSRAYPDSKPHETVHAPIFTDVYDLRIHEGADSGSRLTMGAELQKAIEKMGHCFGQIESDVDWIEYRSQRGAFYTSSQMPISVSKTSDNLVGTLHLLCAGNHMHTFPFKVHVTHRNHHAPVFSKPFYNIYVPISLPIGATIARLSVSDNDSVIYNAERRLAFTKEQKLLEIAQDGAIRLKSNLASLTAYTPIRLQVLAIDYGSPQMFTIANLTIIPVTVSAVRNAHVNIATDSYQIFEWDAPEYGKADKFRLSIRRDAQTIYEEELESMKTMVLTKIKIDRSQNTSFQIASIDGNGETLTEWEPIRLIEKVLKCDGECSRGGLPLCYFGPYNRVEQFVDARGPHCLCFPGFIGVTCSAIDRCPEERIVGPYGGIDWQSVNTNTTLRLPCPYNQPTENQFIERKCEWNADSGRAGWEKPAERDRCTHQTSVLTHLGMIGTFASRATTVSALNTATTFIRKMLMMPAFSRETSKYAHFDQKIAEMATLVLDSIIQTNLDRLEGNTTILRGDTWDVIDEFSRSLPVPYALSSPDTGIYMKSIEWTKRSDINDNLIGKKCRIQLPTIEEDHVVRTICTSNATLFELLDSKSPILSVQSDSDDDFPFSRISIFMRFPDRRDNYTCVYYDDEEKAWSTKGIRRIEHNYHGYVKCETNHFGVFALLPDRLFYNSESFWKDLASHMPTVTSFVTLICTILLLFMAAVQKNQSIDFAFLLYLFFIFMIHLVHLLLFLAPQVGEPFTFTTMLHFILQFCVIAASALLSLVLYSVHSTIISYDVSKVDEQAACYSRPLHVFALGIFIPSLFTFTTYYFLDGRDIDVARVLERIDWLFITNYLLPTAIFYSIAVVYAVWNMYIGSGGKNNRRCSSDMALAPAISASVTSLFMIFFFCSLLLLFFFRDESPLVVFLFCVFQFFHVVTAFFFASYLFRLRFLLQRGIDAADTTDSLERKRDISRALLEHVATKSDISSEPACASYDGGFVDAGFSESPNYNYAPREYIANEQQRYLTFNHNIFERAPMVSIV</sequence>
<evidence type="ECO:0000256" key="4">
    <source>
        <dbReference type="ARBA" id="ARBA00023136"/>
    </source>
</evidence>
<keyword evidence="3 5" id="KW-1133">Transmembrane helix</keyword>
<protein>
    <recommendedName>
        <fullName evidence="9">GPS domain-containing protein</fullName>
    </recommendedName>
</protein>
<dbReference type="Pfam" id="PF01825">
    <property type="entry name" value="GPS"/>
    <property type="match status" value="1"/>
</dbReference>
<keyword evidence="4 5" id="KW-0472">Membrane</keyword>
<dbReference type="CDD" id="cd11304">
    <property type="entry name" value="Cadherin_repeat"/>
    <property type="match status" value="1"/>
</dbReference>
<dbReference type="InterPro" id="IPR046338">
    <property type="entry name" value="GAIN_dom_sf"/>
</dbReference>
<dbReference type="AlphaFoldDB" id="A0A8S1FDJ5"/>
<keyword evidence="6" id="KW-0732">Signal</keyword>
<gene>
    <name evidence="7" type="ORF">CBOVIS_LOCUS10894</name>
</gene>
<feature type="transmembrane region" description="Helical" evidence="5">
    <location>
        <begin position="758"/>
        <end position="782"/>
    </location>
</feature>
<dbReference type="InterPro" id="IPR015919">
    <property type="entry name" value="Cadherin-like_sf"/>
</dbReference>
<keyword evidence="2 5" id="KW-0812">Transmembrane</keyword>
<dbReference type="EMBL" id="CADEPM010000008">
    <property type="protein sequence ID" value="CAB3409212.1"/>
    <property type="molecule type" value="Genomic_DNA"/>
</dbReference>
<proteinExistence type="predicted"/>
<feature type="transmembrane region" description="Helical" evidence="5">
    <location>
        <begin position="916"/>
        <end position="940"/>
    </location>
</feature>
<dbReference type="GO" id="GO:0005509">
    <property type="term" value="F:calcium ion binding"/>
    <property type="evidence" value="ECO:0007669"/>
    <property type="project" value="InterPro"/>
</dbReference>
<organism evidence="7 8">
    <name type="scientific">Caenorhabditis bovis</name>
    <dbReference type="NCBI Taxonomy" id="2654633"/>
    <lineage>
        <taxon>Eukaryota</taxon>
        <taxon>Metazoa</taxon>
        <taxon>Ecdysozoa</taxon>
        <taxon>Nematoda</taxon>
        <taxon>Chromadorea</taxon>
        <taxon>Rhabditida</taxon>
        <taxon>Rhabditina</taxon>
        <taxon>Rhabditomorpha</taxon>
        <taxon>Rhabditoidea</taxon>
        <taxon>Rhabditidae</taxon>
        <taxon>Peloderinae</taxon>
        <taxon>Caenorhabditis</taxon>
    </lineage>
</organism>
<name>A0A8S1FDJ5_9PELO</name>
<dbReference type="Proteomes" id="UP000494206">
    <property type="component" value="Unassembled WGS sequence"/>
</dbReference>
<evidence type="ECO:0000313" key="7">
    <source>
        <dbReference type="EMBL" id="CAB3409212.1"/>
    </source>
</evidence>
<dbReference type="InterPro" id="IPR000203">
    <property type="entry name" value="GPS"/>
</dbReference>
<feature type="signal peptide" evidence="6">
    <location>
        <begin position="1"/>
        <end position="21"/>
    </location>
</feature>
<evidence type="ECO:0000256" key="3">
    <source>
        <dbReference type="ARBA" id="ARBA00022989"/>
    </source>
</evidence>
<accession>A0A8S1FDJ5</accession>
<dbReference type="OrthoDB" id="5795156at2759"/>
<feature type="transmembrane region" description="Helical" evidence="5">
    <location>
        <begin position="724"/>
        <end position="746"/>
    </location>
</feature>
<evidence type="ECO:0000256" key="1">
    <source>
        <dbReference type="ARBA" id="ARBA00004370"/>
    </source>
</evidence>
<dbReference type="Gene3D" id="2.60.220.50">
    <property type="match status" value="1"/>
</dbReference>